<sequence length="92" mass="9773">MQQDLAQILAIRALGWMAGEEAVWLAFLGASGADAAQVRAEAAQPSMQRAVLAHLLREDDWVRSCAEALAVRSEELALAAAVLDGAAGRNWT</sequence>
<evidence type="ECO:0000313" key="1">
    <source>
        <dbReference type="EMBL" id="TKD13860.1"/>
    </source>
</evidence>
<reference evidence="1 2" key="1">
    <citation type="submission" date="2019-04" db="EMBL/GenBank/DDBJ databases">
        <title>Draft Whole-Genome sequence of the purple photosynthetic bacterium Rhodobacter capsulatus SP108 with an indigenous class A beta-lactamase.</title>
        <authorList>
            <person name="Robertson S."/>
            <person name="Meyer T.E."/>
            <person name="Kyndt J.A."/>
        </authorList>
    </citation>
    <scope>NUCLEOTIDE SEQUENCE [LARGE SCALE GENOMIC DNA]</scope>
    <source>
        <strain evidence="1 2">SP108</strain>
    </source>
</reference>
<dbReference type="AlphaFoldDB" id="A0A4U1JN52"/>
<dbReference type="EMBL" id="SWJZ01000107">
    <property type="protein sequence ID" value="TKD13860.1"/>
    <property type="molecule type" value="Genomic_DNA"/>
</dbReference>
<dbReference type="Proteomes" id="UP000310597">
    <property type="component" value="Unassembled WGS sequence"/>
</dbReference>
<organism evidence="1 2">
    <name type="scientific">Rhodobacter capsulatus</name>
    <name type="common">Rhodopseudomonas capsulata</name>
    <dbReference type="NCBI Taxonomy" id="1061"/>
    <lineage>
        <taxon>Bacteria</taxon>
        <taxon>Pseudomonadati</taxon>
        <taxon>Pseudomonadota</taxon>
        <taxon>Alphaproteobacteria</taxon>
        <taxon>Rhodobacterales</taxon>
        <taxon>Rhodobacter group</taxon>
        <taxon>Rhodobacter</taxon>
    </lineage>
</organism>
<accession>A0A4U1JN52</accession>
<proteinExistence type="predicted"/>
<dbReference type="Pfam" id="PF12096">
    <property type="entry name" value="DUF3572"/>
    <property type="match status" value="1"/>
</dbReference>
<dbReference type="InterPro" id="IPR021955">
    <property type="entry name" value="DUF3572"/>
</dbReference>
<evidence type="ECO:0000313" key="2">
    <source>
        <dbReference type="Proteomes" id="UP000310597"/>
    </source>
</evidence>
<gene>
    <name evidence="1" type="ORF">FBT96_18605</name>
</gene>
<protein>
    <submittedName>
        <fullName evidence="1">DUF3572 family protein</fullName>
    </submittedName>
</protein>
<name>A0A4U1JN52_RHOCA</name>
<comment type="caution">
    <text evidence="1">The sequence shown here is derived from an EMBL/GenBank/DDBJ whole genome shotgun (WGS) entry which is preliminary data.</text>
</comment>
<dbReference type="OrthoDB" id="7356934at2"/>